<dbReference type="InterPro" id="IPR036028">
    <property type="entry name" value="SH3-like_dom_sf"/>
</dbReference>
<feature type="compositionally biased region" description="Polar residues" evidence="5">
    <location>
        <begin position="307"/>
        <end position="333"/>
    </location>
</feature>
<dbReference type="EMBL" id="ADBJ01000018">
    <property type="protein sequence ID" value="EFA82674.1"/>
    <property type="molecule type" value="Genomic_DNA"/>
</dbReference>
<dbReference type="SUPFAM" id="SSF50044">
    <property type="entry name" value="SH3-domain"/>
    <property type="match status" value="2"/>
</dbReference>
<organism evidence="8 9">
    <name type="scientific">Heterostelium pallidum (strain ATCC 26659 / Pp 5 / PN500)</name>
    <name type="common">Cellular slime mold</name>
    <name type="synonym">Polysphondylium pallidum</name>
    <dbReference type="NCBI Taxonomy" id="670386"/>
    <lineage>
        <taxon>Eukaryota</taxon>
        <taxon>Amoebozoa</taxon>
        <taxon>Evosea</taxon>
        <taxon>Eumycetozoa</taxon>
        <taxon>Dictyostelia</taxon>
        <taxon>Acytosteliales</taxon>
        <taxon>Acytosteliaceae</taxon>
        <taxon>Heterostelium</taxon>
    </lineage>
</organism>
<keyword evidence="6" id="KW-0812">Transmembrane</keyword>
<feature type="compositionally biased region" description="Polar residues" evidence="5">
    <location>
        <begin position="234"/>
        <end position="244"/>
    </location>
</feature>
<feature type="compositionally biased region" description="Polar residues" evidence="5">
    <location>
        <begin position="212"/>
        <end position="225"/>
    </location>
</feature>
<dbReference type="FunCoup" id="D3B7D1">
    <property type="interactions" value="3"/>
</dbReference>
<gene>
    <name evidence="8" type="ORF">PPL_04368</name>
</gene>
<dbReference type="CDD" id="cd00174">
    <property type="entry name" value="SH3"/>
    <property type="match status" value="1"/>
</dbReference>
<feature type="region of interest" description="Disordered" evidence="5">
    <location>
        <begin position="212"/>
        <end position="256"/>
    </location>
</feature>
<evidence type="ECO:0000256" key="2">
    <source>
        <dbReference type="ARBA" id="ARBA00023054"/>
    </source>
</evidence>
<reference evidence="8 9" key="1">
    <citation type="journal article" date="2011" name="Genome Res.">
        <title>Phylogeny-wide analysis of social amoeba genomes highlights ancient origins for complex intercellular communication.</title>
        <authorList>
            <person name="Heidel A.J."/>
            <person name="Lawal H.M."/>
            <person name="Felder M."/>
            <person name="Schilde C."/>
            <person name="Helps N.R."/>
            <person name="Tunggal B."/>
            <person name="Rivero F."/>
            <person name="John U."/>
            <person name="Schleicher M."/>
            <person name="Eichinger L."/>
            <person name="Platzer M."/>
            <person name="Noegel A.A."/>
            <person name="Schaap P."/>
            <person name="Gloeckner G."/>
        </authorList>
    </citation>
    <scope>NUCLEOTIDE SEQUENCE [LARGE SCALE GENOMIC DNA]</scope>
    <source>
        <strain evidence="9">ATCC 26659 / Pp 5 / PN500</strain>
    </source>
</reference>
<feature type="compositionally biased region" description="Low complexity" evidence="5">
    <location>
        <begin position="120"/>
        <end position="157"/>
    </location>
</feature>
<keyword evidence="6" id="KW-1133">Transmembrane helix</keyword>
<protein>
    <recommendedName>
        <fullName evidence="7">SH3 domain-containing protein</fullName>
    </recommendedName>
</protein>
<dbReference type="RefSeq" id="XP_020434791.1">
    <property type="nucleotide sequence ID" value="XM_020575271.1"/>
</dbReference>
<evidence type="ECO:0000256" key="4">
    <source>
        <dbReference type="SAM" id="Coils"/>
    </source>
</evidence>
<feature type="domain" description="SH3" evidence="7">
    <location>
        <begin position="417"/>
        <end position="478"/>
    </location>
</feature>
<feature type="region of interest" description="Disordered" evidence="5">
    <location>
        <begin position="275"/>
        <end position="333"/>
    </location>
</feature>
<dbReference type="Gene3D" id="2.30.30.40">
    <property type="entry name" value="SH3 Domains"/>
    <property type="match status" value="2"/>
</dbReference>
<evidence type="ECO:0000313" key="9">
    <source>
        <dbReference type="Proteomes" id="UP000001396"/>
    </source>
</evidence>
<evidence type="ECO:0000256" key="6">
    <source>
        <dbReference type="SAM" id="Phobius"/>
    </source>
</evidence>
<sequence>MINRDHNRLLLVNLGDLFIVIAFNLINIFVINHGGEQLSIEKPKTNKNKATMNYFEAIAIKDHKAIHPSQLSFKKGETILVFETAPTGWWRGELFGKKGLFPQSFVVYNKEQYGENPLGNNNSNASTSNSSSSSPGIIPTTNTNSQTSSPTIVNSNVNHHHHQQNNTPIVVTTSTTSNVHSNNSIGSSPHSAASIIDSIEDDFDEIDRIIQSTSPHASSPPQLKRNNAPPPRQIYNTISPNSPMLSAKPDPSIKLSPRFNITRDQIVDSLQGLNNATKLSNSNSSSSSNNSTSTTTKTAANTHIRKTSSPPGAISETQPNTTQPDESHLSSKSTNNAFLNINNIHNHSSSSLGNSSNEIGRLETNVTDSSSSSSNDTRYRTLPSASAAAMKVRKPISNILNNRTTGKISINDVNTDTPYYIGRAVLPYAKQAYDELAINTDDLIVVYNSRDIEGDWWVGKLKNVFGVFPKTCIEIISEIQRSSKDSTPTQSSPSLQSQQQQQTPPNKTPTMTPLKNINSNSTPTTPIVAAAAAGTTTTTPTITPEEQAIAAKIEASFSQFKTMEDMLEAVKNLAVKFVRQTSTLKQELEQERLKYEQEKTLRAAFERELMIIKNQK</sequence>
<evidence type="ECO:0000256" key="1">
    <source>
        <dbReference type="ARBA" id="ARBA00022443"/>
    </source>
</evidence>
<dbReference type="InterPro" id="IPR051627">
    <property type="entry name" value="SLIT-ROBO_RhoGAP"/>
</dbReference>
<evidence type="ECO:0000256" key="5">
    <source>
        <dbReference type="SAM" id="MobiDB-lite"/>
    </source>
</evidence>
<feature type="region of interest" description="Disordered" evidence="5">
    <location>
        <begin position="117"/>
        <end position="164"/>
    </location>
</feature>
<dbReference type="STRING" id="670386.D3B7D1"/>
<dbReference type="Pfam" id="PF00018">
    <property type="entry name" value="SH3_1"/>
    <property type="match status" value="1"/>
</dbReference>
<dbReference type="GeneID" id="31359855"/>
<dbReference type="AlphaFoldDB" id="D3B7D1"/>
<feature type="compositionally biased region" description="Low complexity" evidence="5">
    <location>
        <begin position="275"/>
        <end position="302"/>
    </location>
</feature>
<feature type="region of interest" description="Disordered" evidence="5">
    <location>
        <begin position="481"/>
        <end position="524"/>
    </location>
</feature>
<feature type="compositionally biased region" description="Low complexity" evidence="5">
    <location>
        <begin position="486"/>
        <end position="513"/>
    </location>
</feature>
<feature type="coiled-coil region" evidence="4">
    <location>
        <begin position="578"/>
        <end position="608"/>
    </location>
</feature>
<feature type="domain" description="SH3" evidence="7">
    <location>
        <begin position="52"/>
        <end position="111"/>
    </location>
</feature>
<evidence type="ECO:0000256" key="3">
    <source>
        <dbReference type="PROSITE-ProRule" id="PRU00192"/>
    </source>
</evidence>
<evidence type="ECO:0000313" key="8">
    <source>
        <dbReference type="EMBL" id="EFA82674.1"/>
    </source>
</evidence>
<feature type="transmembrane region" description="Helical" evidence="6">
    <location>
        <begin position="9"/>
        <end position="31"/>
    </location>
</feature>
<keyword evidence="2 4" id="KW-0175">Coiled coil</keyword>
<evidence type="ECO:0000259" key="7">
    <source>
        <dbReference type="PROSITE" id="PS50002"/>
    </source>
</evidence>
<name>D3B7D1_HETP5</name>
<keyword evidence="6" id="KW-0472">Membrane</keyword>
<proteinExistence type="predicted"/>
<keyword evidence="9" id="KW-1185">Reference proteome</keyword>
<dbReference type="Pfam" id="PF07653">
    <property type="entry name" value="SH3_2"/>
    <property type="match status" value="1"/>
</dbReference>
<dbReference type="SMART" id="SM00326">
    <property type="entry name" value="SH3"/>
    <property type="match status" value="2"/>
</dbReference>
<keyword evidence="1 3" id="KW-0728">SH3 domain</keyword>
<comment type="caution">
    <text evidence="8">The sequence shown here is derived from an EMBL/GenBank/DDBJ whole genome shotgun (WGS) entry which is preliminary data.</text>
</comment>
<dbReference type="PROSITE" id="PS50002">
    <property type="entry name" value="SH3"/>
    <property type="match status" value="2"/>
</dbReference>
<dbReference type="InParanoid" id="D3B7D1"/>
<dbReference type="PANTHER" id="PTHR14166">
    <property type="entry name" value="SLIT-ROBO RHO GTPASE ACTIVATING PROTEIN"/>
    <property type="match status" value="1"/>
</dbReference>
<dbReference type="InterPro" id="IPR001452">
    <property type="entry name" value="SH3_domain"/>
</dbReference>
<dbReference type="OMA" id="INTEIPY"/>
<dbReference type="Proteomes" id="UP000001396">
    <property type="component" value="Unassembled WGS sequence"/>
</dbReference>
<accession>D3B7D1</accession>